<evidence type="ECO:0000256" key="4">
    <source>
        <dbReference type="HAMAP-Rule" id="MF_00996"/>
    </source>
</evidence>
<comment type="pathway">
    <text evidence="1 4">Quinol/quinone metabolism; menaquinone biosynthesis.</text>
</comment>
<evidence type="ECO:0000256" key="2">
    <source>
        <dbReference type="ARBA" id="ARBA00022428"/>
    </source>
</evidence>
<proteinExistence type="inferred from homology"/>
<gene>
    <name evidence="4" type="primary">mqnD</name>
    <name evidence="5" type="ORF">ACFOPX_05915</name>
</gene>
<dbReference type="SUPFAM" id="SSF53850">
    <property type="entry name" value="Periplasmic binding protein-like II"/>
    <property type="match status" value="1"/>
</dbReference>
<dbReference type="InterPro" id="IPR030869">
    <property type="entry name" value="MqnD"/>
</dbReference>
<dbReference type="RefSeq" id="WP_104752329.1">
    <property type="nucleotide sequence ID" value="NZ_FZMF01000022.1"/>
</dbReference>
<keyword evidence="3 4" id="KW-0456">Lyase</keyword>
<evidence type="ECO:0000313" key="5">
    <source>
        <dbReference type="EMBL" id="MFC3848060.1"/>
    </source>
</evidence>
<dbReference type="PANTHER" id="PTHR37167:SF1">
    <property type="entry name" value="1,4-DIHYDROXY-6-NAPHTOATE SYNTHASE"/>
    <property type="match status" value="1"/>
</dbReference>
<dbReference type="Pfam" id="PF02621">
    <property type="entry name" value="VitK2_biosynth"/>
    <property type="match status" value="1"/>
</dbReference>
<name>A0ABV7ZIP4_9HELI</name>
<evidence type="ECO:0000313" key="6">
    <source>
        <dbReference type="Proteomes" id="UP001595783"/>
    </source>
</evidence>
<comment type="function">
    <text evidence="4">Catalyzes the conversion of cyclic dehypoxanthine futalosine (cyclic DHFL) into 1,4-dihydroxy-6-naphthoate, a step in the biosynthesis of menaquinone (MK, vitamin K2).</text>
</comment>
<feature type="active site" description="Proton acceptor" evidence="4">
    <location>
        <position position="143"/>
    </location>
</feature>
<comment type="catalytic activity">
    <reaction evidence="4">
        <text>cyclic dehypoxanthinylfutalosinate = 1,4-dihydroxy-6-naphthoate + dihydroxyacetone</text>
        <dbReference type="Rhea" id="RHEA:33087"/>
        <dbReference type="ChEBI" id="CHEBI:16016"/>
        <dbReference type="ChEBI" id="CHEBI:64254"/>
        <dbReference type="ChEBI" id="CHEBI:64270"/>
        <dbReference type="EC" id="4.1.99.29"/>
    </reaction>
</comment>
<comment type="similarity">
    <text evidence="4">Belongs to the MqnA/MqnD family. MqnD subfamily.</text>
</comment>
<dbReference type="PANTHER" id="PTHR37167">
    <property type="entry name" value="1,4-DIHYDROXY-6-NAPHTOATE SYNTHASE"/>
    <property type="match status" value="1"/>
</dbReference>
<keyword evidence="6" id="KW-1185">Reference proteome</keyword>
<keyword evidence="2 4" id="KW-0474">Menaquinone biosynthesis</keyword>
<comment type="caution">
    <text evidence="5">The sequence shown here is derived from an EMBL/GenBank/DDBJ whole genome shotgun (WGS) entry which is preliminary data.</text>
</comment>
<accession>A0ABV7ZIP4</accession>
<dbReference type="EC" id="4.1.99.29" evidence="4"/>
<comment type="caution">
    <text evidence="4">Lacks conserved residue(s) required for the propagation of feature annotation.</text>
</comment>
<dbReference type="HAMAP" id="MF_00996">
    <property type="entry name" value="MqnD"/>
    <property type="match status" value="1"/>
</dbReference>
<reference evidence="6" key="1">
    <citation type="journal article" date="2019" name="Int. J. Syst. Evol. Microbiol.">
        <title>The Global Catalogue of Microorganisms (GCM) 10K type strain sequencing project: providing services to taxonomists for standard genome sequencing and annotation.</title>
        <authorList>
            <consortium name="The Broad Institute Genomics Platform"/>
            <consortium name="The Broad Institute Genome Sequencing Center for Infectious Disease"/>
            <person name="Wu L."/>
            <person name="Ma J."/>
        </authorList>
    </citation>
    <scope>NUCLEOTIDE SEQUENCE [LARGE SCALE GENOMIC DNA]</scope>
    <source>
        <strain evidence="6">CCUG 53816</strain>
    </source>
</reference>
<sequence length="282" mass="31406">MLSIAHSPDADDVFMFYAIAFGWVDLPKAFSHHALDIETLNTQALQGAYDISAISFGLYPLIADQYALLGCAASFGQGYGPKLIRKASKKLKKHFKVALSGRYTTNALLFRLYYPHARVIYKNFLEIEGAVLSGEVDAGVLIHESILDFHPDLVVEKEIWEVWCELSNSELPLPLGGMVLRRSIPLIQAIALEKKLTQAIDLALAHSGLLSTMLIERGLVRVQADNLATYLTLYANASRLSEAQIQGLNALFDLGFQHGLYPAPLRTQDYLIPKRYHSLRFS</sequence>
<organism evidence="5 6">
    <name type="scientific">Helicobacter baculiformis</name>
    <dbReference type="NCBI Taxonomy" id="427351"/>
    <lineage>
        <taxon>Bacteria</taxon>
        <taxon>Pseudomonadati</taxon>
        <taxon>Campylobacterota</taxon>
        <taxon>Epsilonproteobacteria</taxon>
        <taxon>Campylobacterales</taxon>
        <taxon>Helicobacteraceae</taxon>
        <taxon>Helicobacter</taxon>
    </lineage>
</organism>
<dbReference type="Gene3D" id="3.40.190.10">
    <property type="entry name" value="Periplasmic binding protein-like II"/>
    <property type="match status" value="2"/>
</dbReference>
<dbReference type="EMBL" id="JBHRZO010000037">
    <property type="protein sequence ID" value="MFC3848060.1"/>
    <property type="molecule type" value="Genomic_DNA"/>
</dbReference>
<dbReference type="Proteomes" id="UP001595783">
    <property type="component" value="Unassembled WGS sequence"/>
</dbReference>
<evidence type="ECO:0000256" key="1">
    <source>
        <dbReference type="ARBA" id="ARBA00004863"/>
    </source>
</evidence>
<dbReference type="InterPro" id="IPR003773">
    <property type="entry name" value="Menaquinone_biosynth"/>
</dbReference>
<evidence type="ECO:0000256" key="3">
    <source>
        <dbReference type="ARBA" id="ARBA00023239"/>
    </source>
</evidence>
<protein>
    <recommendedName>
        <fullName evidence="4">1,4-dihydroxy-6-naphtoate synthase</fullName>
        <ecNumber evidence="4">4.1.99.29</ecNumber>
    </recommendedName>
    <alternativeName>
        <fullName evidence="4">Menaquinone biosynthetic enzyme MqnD</fullName>
    </alternativeName>
</protein>